<feature type="region of interest" description="Disordered" evidence="16">
    <location>
        <begin position="1"/>
        <end position="24"/>
    </location>
</feature>
<keyword evidence="9" id="KW-0378">Hydrolase</keyword>
<evidence type="ECO:0000256" key="8">
    <source>
        <dbReference type="ARBA" id="ARBA00022723"/>
    </source>
</evidence>
<dbReference type="InParanoid" id="A0A6L2QDS7"/>
<evidence type="ECO:0000256" key="15">
    <source>
        <dbReference type="ARBA" id="ARBA00044559"/>
    </source>
</evidence>
<keyword evidence="12" id="KW-0809">Transit peptide</keyword>
<keyword evidence="7" id="KW-0540">Nuclease</keyword>
<comment type="subcellular location">
    <subcellularLocation>
        <location evidence="3">Mitochondrion</location>
    </subcellularLocation>
</comment>
<dbReference type="OrthoDB" id="46913at2759"/>
<evidence type="ECO:0000256" key="11">
    <source>
        <dbReference type="ARBA" id="ARBA00022842"/>
    </source>
</evidence>
<sequence>MFPGFRTTSLHKQTHSFSSGIPKSGTYAVLQSQDEKDGDNGDDNDTAEGDDFLVSVISKGNRLSSTKWEAIKDKVCAENRAVNYSNIDAIIIGLCGRLTQLDVGLSYIEHLAVSGRKLNIASIAQFMRMCYFCREKGVDEQLVLSMYKDLCSRCPVMDAYTAENAILGLCLTSSWKLGLDLLDMTKLTCFPGSTVYSVLIKTAYDNDEPNISLRLISEMLQRGRNIRPEVFHAQLEYCHRTSPSPKFRWQMVEEFLRMFVENGLKPTKDVAERIRMLYHETAGHNTKVHAEFSTLTDRGICKSCKKPLNTINITEEEFQTLQCAFMERVVVGKDVFRNTTPEEVKEFLHFVKMTAPYDMVIDGLNVAFAGHRALVPLQLHHVVKHFVRKSKKVLVLGRKHMQTWSPSYMDYIYRNAHVFLAENLTRDDPLLLYAALHSGMGTKFLSKDLMRGHSYLLKNQSLRSTFRRWQLLHQCQLRYVTEAGKVQLKVTEKDF</sequence>
<dbReference type="InterPro" id="IPR011990">
    <property type="entry name" value="TPR-like_helical_dom_sf"/>
</dbReference>
<dbReference type="GO" id="GO:0030678">
    <property type="term" value="C:mitochondrial ribonuclease P complex"/>
    <property type="evidence" value="ECO:0007669"/>
    <property type="project" value="TreeGrafter"/>
</dbReference>
<evidence type="ECO:0000256" key="3">
    <source>
        <dbReference type="ARBA" id="ARBA00004173"/>
    </source>
</evidence>
<evidence type="ECO:0000256" key="14">
    <source>
        <dbReference type="ARBA" id="ARBA00044536"/>
    </source>
</evidence>
<dbReference type="GO" id="GO:0004526">
    <property type="term" value="F:ribonuclease P activity"/>
    <property type="evidence" value="ECO:0007669"/>
    <property type="project" value="UniProtKB-EC"/>
</dbReference>
<name>A0A6L2QDS7_COPFO</name>
<dbReference type="Pfam" id="PF16953">
    <property type="entry name" value="PRORP"/>
    <property type="match status" value="1"/>
</dbReference>
<dbReference type="PANTHER" id="PTHR13547:SF1">
    <property type="entry name" value="MITOCHONDRIAL RIBONUCLEASE P CATALYTIC SUBUNIT"/>
    <property type="match status" value="1"/>
</dbReference>
<dbReference type="PANTHER" id="PTHR13547">
    <property type="match status" value="1"/>
</dbReference>
<comment type="similarity">
    <text evidence="4">Belongs to the PPR family. P subfamily.</text>
</comment>
<dbReference type="Gene3D" id="3.40.50.11980">
    <property type="match status" value="1"/>
</dbReference>
<dbReference type="InterPro" id="IPR033495">
    <property type="entry name" value="MRPP3_PIN_dom"/>
</dbReference>
<dbReference type="EC" id="3.1.26.5" evidence="5"/>
<protein>
    <recommendedName>
        <fullName evidence="14">Mitochondrial ribonuclease P catalytic subunit</fullName>
        <ecNumber evidence="5">3.1.26.5</ecNumber>
    </recommendedName>
    <alternativeName>
        <fullName evidence="15">Mitochondrial ribonuclease P protein 3</fullName>
    </alternativeName>
</protein>
<keyword evidence="13" id="KW-0496">Mitochondrion</keyword>
<evidence type="ECO:0000256" key="13">
    <source>
        <dbReference type="ARBA" id="ARBA00023128"/>
    </source>
</evidence>
<evidence type="ECO:0000256" key="1">
    <source>
        <dbReference type="ARBA" id="ARBA00000928"/>
    </source>
</evidence>
<dbReference type="AlphaFoldDB" id="A0A6L2QDS7"/>
<proteinExistence type="inferred from homology"/>
<evidence type="ECO:0000256" key="2">
    <source>
        <dbReference type="ARBA" id="ARBA00001946"/>
    </source>
</evidence>
<keyword evidence="6" id="KW-0819">tRNA processing</keyword>
<evidence type="ECO:0000256" key="12">
    <source>
        <dbReference type="ARBA" id="ARBA00022946"/>
    </source>
</evidence>
<evidence type="ECO:0000256" key="7">
    <source>
        <dbReference type="ARBA" id="ARBA00022722"/>
    </source>
</evidence>
<evidence type="ECO:0000256" key="6">
    <source>
        <dbReference type="ARBA" id="ARBA00022694"/>
    </source>
</evidence>
<dbReference type="Proteomes" id="UP000502823">
    <property type="component" value="Unassembled WGS sequence"/>
</dbReference>
<gene>
    <name evidence="18" type="ORF">Cfor_12029</name>
</gene>
<evidence type="ECO:0000256" key="10">
    <source>
        <dbReference type="ARBA" id="ARBA00022833"/>
    </source>
</evidence>
<evidence type="ECO:0000313" key="19">
    <source>
        <dbReference type="Proteomes" id="UP000502823"/>
    </source>
</evidence>
<dbReference type="EMBL" id="BLKM01001701">
    <property type="protein sequence ID" value="GFG40297.1"/>
    <property type="molecule type" value="Genomic_DNA"/>
</dbReference>
<feature type="compositionally biased region" description="Polar residues" evidence="16">
    <location>
        <begin position="1"/>
        <end position="21"/>
    </location>
</feature>
<evidence type="ECO:0000256" key="4">
    <source>
        <dbReference type="ARBA" id="ARBA00007626"/>
    </source>
</evidence>
<keyword evidence="19" id="KW-1185">Reference proteome</keyword>
<keyword evidence="11" id="KW-0460">Magnesium</keyword>
<evidence type="ECO:0000259" key="17">
    <source>
        <dbReference type="Pfam" id="PF16953"/>
    </source>
</evidence>
<dbReference type="FunCoup" id="A0A6L2QDS7">
    <property type="interactions" value="1198"/>
</dbReference>
<dbReference type="CDD" id="cd18718">
    <property type="entry name" value="PIN_PRORP"/>
    <property type="match status" value="1"/>
</dbReference>
<dbReference type="InterPro" id="IPR031595">
    <property type="entry name" value="PRORP_C"/>
</dbReference>
<feature type="domain" description="PRORP" evidence="17">
    <location>
        <begin position="296"/>
        <end position="490"/>
    </location>
</feature>
<keyword evidence="10" id="KW-0862">Zinc</keyword>
<dbReference type="Gene3D" id="1.25.40.10">
    <property type="entry name" value="Tetratricopeptide repeat domain"/>
    <property type="match status" value="1"/>
</dbReference>
<comment type="cofactor">
    <cofactor evidence="2">
        <name>Mg(2+)</name>
        <dbReference type="ChEBI" id="CHEBI:18420"/>
    </cofactor>
</comment>
<dbReference type="GO" id="GO:0097745">
    <property type="term" value="P:mitochondrial tRNA 5'-end processing"/>
    <property type="evidence" value="ECO:0007669"/>
    <property type="project" value="TreeGrafter"/>
</dbReference>
<dbReference type="GO" id="GO:0001682">
    <property type="term" value="P:tRNA 5'-leader removal"/>
    <property type="evidence" value="ECO:0007669"/>
    <property type="project" value="TreeGrafter"/>
</dbReference>
<evidence type="ECO:0000313" key="18">
    <source>
        <dbReference type="EMBL" id="GFG40297.1"/>
    </source>
</evidence>
<evidence type="ECO:0000256" key="16">
    <source>
        <dbReference type="SAM" id="MobiDB-lite"/>
    </source>
</evidence>
<evidence type="ECO:0000256" key="9">
    <source>
        <dbReference type="ARBA" id="ARBA00022801"/>
    </source>
</evidence>
<keyword evidence="8" id="KW-0479">Metal-binding</keyword>
<organism evidence="18 19">
    <name type="scientific">Coptotermes formosanus</name>
    <name type="common">Formosan subterranean termite</name>
    <dbReference type="NCBI Taxonomy" id="36987"/>
    <lineage>
        <taxon>Eukaryota</taxon>
        <taxon>Metazoa</taxon>
        <taxon>Ecdysozoa</taxon>
        <taxon>Arthropoda</taxon>
        <taxon>Hexapoda</taxon>
        <taxon>Insecta</taxon>
        <taxon>Pterygota</taxon>
        <taxon>Neoptera</taxon>
        <taxon>Polyneoptera</taxon>
        <taxon>Dictyoptera</taxon>
        <taxon>Blattodea</taxon>
        <taxon>Blattoidea</taxon>
        <taxon>Termitoidae</taxon>
        <taxon>Rhinotermitidae</taxon>
        <taxon>Coptotermes</taxon>
    </lineage>
</organism>
<evidence type="ECO:0000256" key="5">
    <source>
        <dbReference type="ARBA" id="ARBA00012179"/>
    </source>
</evidence>
<reference evidence="19" key="1">
    <citation type="submission" date="2020-01" db="EMBL/GenBank/DDBJ databases">
        <title>Draft genome sequence of the Termite Coptotermes fromosanus.</title>
        <authorList>
            <person name="Itakura S."/>
            <person name="Yosikawa Y."/>
            <person name="Umezawa K."/>
        </authorList>
    </citation>
    <scope>NUCLEOTIDE SEQUENCE [LARGE SCALE GENOMIC DNA]</scope>
</reference>
<accession>A0A6L2QDS7</accession>
<dbReference type="GO" id="GO:0046872">
    <property type="term" value="F:metal ion binding"/>
    <property type="evidence" value="ECO:0007669"/>
    <property type="project" value="UniProtKB-KW"/>
</dbReference>
<comment type="caution">
    <text evidence="18">The sequence shown here is derived from an EMBL/GenBank/DDBJ whole genome shotgun (WGS) entry which is preliminary data.</text>
</comment>
<comment type="catalytic activity">
    <reaction evidence="1">
        <text>Endonucleolytic cleavage of RNA, removing 5'-extranucleotides from tRNA precursor.</text>
        <dbReference type="EC" id="3.1.26.5"/>
    </reaction>
</comment>